<sequence>MAVQENLTKADSPKSLPTLETTGTTCELAAKAAESVLRAIPPNHDTRPNDKDGQTRRAGRNTPIVLGDLDRPPTWKDVGAPYDPCGIPWTDFAQEVRPTDGKPHAPRLKRPDADVKWQIECVYDNSGPITVAPKAGTSSNPEGGYFLATVVWQRDGTADPAKNQGSQAKTWAGRSGYLKPAPDDPRLGQGCMAAVRLTAGGNPAGATAIFISNSRFPQKQACDVADQLAGAIATKTQ</sequence>
<feature type="compositionally biased region" description="Basic and acidic residues" evidence="1">
    <location>
        <begin position="44"/>
        <end position="55"/>
    </location>
</feature>
<evidence type="ECO:0000313" key="3">
    <source>
        <dbReference type="Proteomes" id="UP000063699"/>
    </source>
</evidence>
<dbReference type="AlphaFoldDB" id="A0A0N9HT51"/>
<protein>
    <recommendedName>
        <fullName evidence="4">DUF3558 domain-containing protein</fullName>
    </recommendedName>
</protein>
<keyword evidence="3" id="KW-1185">Reference proteome</keyword>
<evidence type="ECO:0008006" key="4">
    <source>
        <dbReference type="Google" id="ProtNLM"/>
    </source>
</evidence>
<name>A0A0N9HT51_9PSEU</name>
<feature type="region of interest" description="Disordered" evidence="1">
    <location>
        <begin position="37"/>
        <end position="72"/>
    </location>
</feature>
<accession>A0A0N9HT51</accession>
<dbReference type="Proteomes" id="UP000063699">
    <property type="component" value="Chromosome"/>
</dbReference>
<dbReference type="EMBL" id="CP012752">
    <property type="protein sequence ID" value="ALG06395.1"/>
    <property type="molecule type" value="Genomic_DNA"/>
</dbReference>
<organism evidence="2 3">
    <name type="scientific">Kibdelosporangium phytohabitans</name>
    <dbReference type="NCBI Taxonomy" id="860235"/>
    <lineage>
        <taxon>Bacteria</taxon>
        <taxon>Bacillati</taxon>
        <taxon>Actinomycetota</taxon>
        <taxon>Actinomycetes</taxon>
        <taxon>Pseudonocardiales</taxon>
        <taxon>Pseudonocardiaceae</taxon>
        <taxon>Kibdelosporangium</taxon>
    </lineage>
</organism>
<reference evidence="2 3" key="1">
    <citation type="submission" date="2015-07" db="EMBL/GenBank/DDBJ databases">
        <title>Genome sequencing of Kibdelosporangium phytohabitans.</title>
        <authorList>
            <person name="Qin S."/>
            <person name="Xing K."/>
        </authorList>
    </citation>
    <scope>NUCLEOTIDE SEQUENCE [LARGE SCALE GENOMIC DNA]</scope>
    <source>
        <strain evidence="2 3">KLBMP1111</strain>
    </source>
</reference>
<evidence type="ECO:0000256" key="1">
    <source>
        <dbReference type="SAM" id="MobiDB-lite"/>
    </source>
</evidence>
<evidence type="ECO:0000313" key="2">
    <source>
        <dbReference type="EMBL" id="ALG06395.1"/>
    </source>
</evidence>
<feature type="region of interest" description="Disordered" evidence="1">
    <location>
        <begin position="1"/>
        <end position="23"/>
    </location>
</feature>
<proteinExistence type="predicted"/>
<dbReference type="OrthoDB" id="3692613at2"/>
<dbReference type="KEGG" id="kphy:AOZ06_05170"/>
<dbReference type="RefSeq" id="WP_054288371.1">
    <property type="nucleotide sequence ID" value="NZ_CP012752.1"/>
</dbReference>
<gene>
    <name evidence="2" type="ORF">AOZ06_05170</name>
</gene>